<dbReference type="Proteomes" id="UP000183642">
    <property type="component" value="Unassembled WGS sequence"/>
</dbReference>
<evidence type="ECO:0000313" key="1">
    <source>
        <dbReference type="EMBL" id="SFO52684.1"/>
    </source>
</evidence>
<protein>
    <submittedName>
        <fullName evidence="1">Uncharacterized protein</fullName>
    </submittedName>
</protein>
<proteinExistence type="predicted"/>
<keyword evidence="2" id="KW-1185">Reference proteome</keyword>
<organism evidence="1 2">
    <name type="scientific">Geodermatophilus obscurus</name>
    <dbReference type="NCBI Taxonomy" id="1861"/>
    <lineage>
        <taxon>Bacteria</taxon>
        <taxon>Bacillati</taxon>
        <taxon>Actinomycetota</taxon>
        <taxon>Actinomycetes</taxon>
        <taxon>Geodermatophilales</taxon>
        <taxon>Geodermatophilaceae</taxon>
        <taxon>Geodermatophilus</taxon>
    </lineage>
</organism>
<evidence type="ECO:0000313" key="2">
    <source>
        <dbReference type="Proteomes" id="UP000183642"/>
    </source>
</evidence>
<gene>
    <name evidence="1" type="ORF">SAMN05660359_04057</name>
</gene>
<dbReference type="EMBL" id="FOWE01000011">
    <property type="protein sequence ID" value="SFO52684.1"/>
    <property type="molecule type" value="Genomic_DNA"/>
</dbReference>
<name>A0A1I5HWG9_9ACTN</name>
<sequence>MAAVSQGCGGSYYSRTLELRLSNSFERLTFKVGQANDSESSDQELTVEVLANNEQVEIRQVPFNQIQEFEIPVSSVNALKIQTYLNPDNPDCQGSVIGVVHDVSVS</sequence>
<reference evidence="2" key="1">
    <citation type="submission" date="2016-10" db="EMBL/GenBank/DDBJ databases">
        <authorList>
            <person name="Varghese N."/>
            <person name="Submissions S."/>
        </authorList>
    </citation>
    <scope>NUCLEOTIDE SEQUENCE [LARGE SCALE GENOMIC DNA]</scope>
    <source>
        <strain evidence="2">DSM 43161</strain>
    </source>
</reference>
<dbReference type="AlphaFoldDB" id="A0A1I5HWG9"/>
<accession>A0A1I5HWG9</accession>